<dbReference type="Gene3D" id="1.20.120.350">
    <property type="entry name" value="Voltage-gated potassium channels. Chain C"/>
    <property type="match status" value="1"/>
</dbReference>
<dbReference type="AlphaFoldDB" id="A0A6F9DVW5"/>
<evidence type="ECO:0000256" key="1">
    <source>
        <dbReference type="ARBA" id="ARBA00004141"/>
    </source>
</evidence>
<evidence type="ECO:0000256" key="2">
    <source>
        <dbReference type="ARBA" id="ARBA00022692"/>
    </source>
</evidence>
<dbReference type="InterPro" id="IPR005821">
    <property type="entry name" value="Ion_trans_dom"/>
</dbReference>
<sequence>MFILEILLKIYVYGPREYFSFHRLWNWFDFTIIMAAFIATIIEASLNELNSFPREVLDFIMVLRCLRLVRIAGNIEGFRIIIMTIVNIMPSLLTYGVVLLMLYYAFAIVGMEAFQDKIKFFPNPTEPDELYCGNEVLNESEFHRMGYCNNNFNDILHSFVTLVILTVVNQWHIITLGYTLVTSKAARLYFMMFHMIVVILIMNIIVAFVLEAFILEYGLCKTEIESQVEKTIHELGLDANENMSSTITDKNMLIDETDSGEASYSGKRNPAHDNGSKIKFRINEGHKNIEVLLQKMFEGEIKSDGTVPSSDKITLDGVIGTSVTI</sequence>
<dbReference type="GO" id="GO:0005216">
    <property type="term" value="F:monoatomic ion channel activity"/>
    <property type="evidence" value="ECO:0007669"/>
    <property type="project" value="InterPro"/>
</dbReference>
<dbReference type="PANTHER" id="PTHR46726:SF1">
    <property type="entry name" value="TWO-PORE CALCIUM CHANNEL 3"/>
    <property type="match status" value="1"/>
</dbReference>
<dbReference type="Pfam" id="PF00520">
    <property type="entry name" value="Ion_trans"/>
    <property type="match status" value="1"/>
</dbReference>
<dbReference type="PANTHER" id="PTHR46726">
    <property type="entry name" value="TWO PORE CHANNEL 3"/>
    <property type="match status" value="1"/>
</dbReference>
<evidence type="ECO:0000256" key="4">
    <source>
        <dbReference type="ARBA" id="ARBA00023136"/>
    </source>
</evidence>
<dbReference type="InterPro" id="IPR027359">
    <property type="entry name" value="Volt_channel_dom_sf"/>
</dbReference>
<dbReference type="EMBL" id="LR791316">
    <property type="protein sequence ID" value="CAB3267178.1"/>
    <property type="molecule type" value="mRNA"/>
</dbReference>
<reference evidence="7" key="1">
    <citation type="submission" date="2020-04" db="EMBL/GenBank/DDBJ databases">
        <authorList>
            <person name="Neveu A P."/>
        </authorList>
    </citation>
    <scope>NUCLEOTIDE SEQUENCE</scope>
    <source>
        <tissue evidence="7">Whole embryo</tissue>
    </source>
</reference>
<evidence type="ECO:0000256" key="5">
    <source>
        <dbReference type="SAM" id="Phobius"/>
    </source>
</evidence>
<gene>
    <name evidence="7" type="primary">Tpcn1</name>
</gene>
<feature type="transmembrane region" description="Helical" evidence="5">
    <location>
        <begin position="80"/>
        <end position="106"/>
    </location>
</feature>
<feature type="transmembrane region" description="Helical" evidence="5">
    <location>
        <begin position="188"/>
        <end position="210"/>
    </location>
</feature>
<feature type="transmembrane region" description="Helical" evidence="5">
    <location>
        <begin position="24"/>
        <end position="44"/>
    </location>
</feature>
<name>A0A6F9DVW5_9ASCI</name>
<evidence type="ECO:0000256" key="3">
    <source>
        <dbReference type="ARBA" id="ARBA00022989"/>
    </source>
</evidence>
<dbReference type="Gene3D" id="1.10.287.70">
    <property type="match status" value="1"/>
</dbReference>
<evidence type="ECO:0000313" key="7">
    <source>
        <dbReference type="EMBL" id="CAB3267178.1"/>
    </source>
</evidence>
<proteinExistence type="evidence at transcript level"/>
<evidence type="ECO:0000259" key="6">
    <source>
        <dbReference type="Pfam" id="PF00520"/>
    </source>
</evidence>
<organism evidence="7">
    <name type="scientific">Phallusia mammillata</name>
    <dbReference type="NCBI Taxonomy" id="59560"/>
    <lineage>
        <taxon>Eukaryota</taxon>
        <taxon>Metazoa</taxon>
        <taxon>Chordata</taxon>
        <taxon>Tunicata</taxon>
        <taxon>Ascidiacea</taxon>
        <taxon>Phlebobranchia</taxon>
        <taxon>Ascidiidae</taxon>
        <taxon>Phallusia</taxon>
    </lineage>
</organism>
<keyword evidence="2 5" id="KW-0812">Transmembrane</keyword>
<feature type="transmembrane region" description="Helical" evidence="5">
    <location>
        <begin position="155"/>
        <end position="181"/>
    </location>
</feature>
<dbReference type="GO" id="GO:0016020">
    <property type="term" value="C:membrane"/>
    <property type="evidence" value="ECO:0007669"/>
    <property type="project" value="UniProtKB-SubCell"/>
</dbReference>
<keyword evidence="4 5" id="KW-0472">Membrane</keyword>
<accession>A0A6F9DVW5</accession>
<feature type="domain" description="Ion transport" evidence="6">
    <location>
        <begin position="2"/>
        <end position="213"/>
    </location>
</feature>
<keyword evidence="3 5" id="KW-1133">Transmembrane helix</keyword>
<dbReference type="SUPFAM" id="SSF81324">
    <property type="entry name" value="Voltage-gated potassium channels"/>
    <property type="match status" value="1"/>
</dbReference>
<protein>
    <submittedName>
        <fullName evidence="7">Two pore calcium channel protein 1-like</fullName>
    </submittedName>
</protein>
<comment type="subcellular location">
    <subcellularLocation>
        <location evidence="1">Membrane</location>
        <topology evidence="1">Multi-pass membrane protein</topology>
    </subcellularLocation>
</comment>